<name>A0A254PYY6_9BURK</name>
<accession>A0A254PYY6</accession>
<protein>
    <recommendedName>
        <fullName evidence="4">Transporter</fullName>
    </recommendedName>
</protein>
<keyword evidence="3" id="KW-1185">Reference proteome</keyword>
<sequence>MRFAALLLLFIPTLGIAFEPLNTDDAGTVANGTNQIEQYFFTTASHGSGSAATVDIITPGEEYFGGEGAKAFPFTYTRGVAENIEISIGATYFSIPKGNYSPIANKVIAIKWRFAEAEDGRWALAIKPSFTLPGTPQQQVHGLDLALPNYALNLIGSHYSDELEVHLNASYSKSPYNTNYAVGVGPESNRINILFFSAAPVWRVSQSVRLALDTGITTNPPSTEQYLSSYALLAAIISVSDQVDLGLSYMRSAANMGIVISNSGLSVSRSEVGFTWRF</sequence>
<proteinExistence type="predicted"/>
<feature type="chain" id="PRO_5012874635" description="Transporter" evidence="1">
    <location>
        <begin position="18"/>
        <end position="278"/>
    </location>
</feature>
<evidence type="ECO:0000313" key="3">
    <source>
        <dbReference type="Proteomes" id="UP000198104"/>
    </source>
</evidence>
<evidence type="ECO:0008006" key="4">
    <source>
        <dbReference type="Google" id="ProtNLM"/>
    </source>
</evidence>
<evidence type="ECO:0000313" key="2">
    <source>
        <dbReference type="EMBL" id="OWS71773.1"/>
    </source>
</evidence>
<evidence type="ECO:0000256" key="1">
    <source>
        <dbReference type="SAM" id="SignalP"/>
    </source>
</evidence>
<dbReference type="Proteomes" id="UP000198104">
    <property type="component" value="Unassembled WGS sequence"/>
</dbReference>
<reference evidence="2 3" key="1">
    <citation type="submission" date="2017-05" db="EMBL/GenBank/DDBJ databases">
        <title>Polynucleobacter sp. MWH-K35W1 isolated from the permanently anoxic monimolimnion of a meromictic lake.</title>
        <authorList>
            <person name="Hahn M.W."/>
        </authorList>
    </citation>
    <scope>NUCLEOTIDE SEQUENCE [LARGE SCALE GENOMIC DNA]</scope>
    <source>
        <strain evidence="2 3">MWH-K35W1</strain>
    </source>
</reference>
<feature type="signal peptide" evidence="1">
    <location>
        <begin position="1"/>
        <end position="17"/>
    </location>
</feature>
<gene>
    <name evidence="2" type="ORF">CBI30_04765</name>
</gene>
<comment type="caution">
    <text evidence="2">The sequence shown here is derived from an EMBL/GenBank/DDBJ whole genome shotgun (WGS) entry which is preliminary data.</text>
</comment>
<dbReference type="AlphaFoldDB" id="A0A254PYY6"/>
<dbReference type="OrthoDB" id="110323at2"/>
<keyword evidence="1" id="KW-0732">Signal</keyword>
<dbReference type="EMBL" id="NGUO01000008">
    <property type="protein sequence ID" value="OWS71773.1"/>
    <property type="molecule type" value="Genomic_DNA"/>
</dbReference>
<organism evidence="2 3">
    <name type="scientific">Polynucleobacter aenigmaticus</name>
    <dbReference type="NCBI Taxonomy" id="1743164"/>
    <lineage>
        <taxon>Bacteria</taxon>
        <taxon>Pseudomonadati</taxon>
        <taxon>Pseudomonadota</taxon>
        <taxon>Betaproteobacteria</taxon>
        <taxon>Burkholderiales</taxon>
        <taxon>Burkholderiaceae</taxon>
        <taxon>Polynucleobacter</taxon>
    </lineage>
</organism>